<dbReference type="Pfam" id="PF16859">
    <property type="entry name" value="TetR_C_11"/>
    <property type="match status" value="1"/>
</dbReference>
<evidence type="ECO:0000313" key="7">
    <source>
        <dbReference type="Proteomes" id="UP000550501"/>
    </source>
</evidence>
<evidence type="ECO:0000256" key="2">
    <source>
        <dbReference type="ARBA" id="ARBA00023125"/>
    </source>
</evidence>
<feature type="DNA-binding region" description="H-T-H motif" evidence="4">
    <location>
        <begin position="35"/>
        <end position="54"/>
    </location>
</feature>
<keyword evidence="1" id="KW-0805">Transcription regulation</keyword>
<dbReference type="GO" id="GO:0000976">
    <property type="term" value="F:transcription cis-regulatory region binding"/>
    <property type="evidence" value="ECO:0007669"/>
    <property type="project" value="TreeGrafter"/>
</dbReference>
<dbReference type="PANTHER" id="PTHR30055:SF148">
    <property type="entry name" value="TETR-FAMILY TRANSCRIPTIONAL REGULATOR"/>
    <property type="match status" value="1"/>
</dbReference>
<dbReference type="PANTHER" id="PTHR30055">
    <property type="entry name" value="HTH-TYPE TRANSCRIPTIONAL REGULATOR RUTR"/>
    <property type="match status" value="1"/>
</dbReference>
<dbReference type="InterPro" id="IPR001647">
    <property type="entry name" value="HTH_TetR"/>
</dbReference>
<reference evidence="6 7" key="1">
    <citation type="submission" date="2020-08" db="EMBL/GenBank/DDBJ databases">
        <title>The Agave Microbiome: Exploring the role of microbial communities in plant adaptations to desert environments.</title>
        <authorList>
            <person name="Partida-Martinez L.P."/>
        </authorList>
    </citation>
    <scope>NUCLEOTIDE SEQUENCE [LARGE SCALE GENOMIC DNA]</scope>
    <source>
        <strain evidence="6 7">AT2.18</strain>
    </source>
</reference>
<name>A0A839QCL0_MYCIR</name>
<dbReference type="Proteomes" id="UP000550501">
    <property type="component" value="Unassembled WGS sequence"/>
</dbReference>
<protein>
    <submittedName>
        <fullName evidence="6">AcrR family transcriptional regulator</fullName>
    </submittedName>
</protein>
<evidence type="ECO:0000256" key="1">
    <source>
        <dbReference type="ARBA" id="ARBA00023015"/>
    </source>
</evidence>
<sequence length="198" mass="21238">MAEAKLGRPRDVQLHHAILETTRRMLTEHSYAALSMESVAARARVGKKTLYRRWSSKAPLVAEAVLDAYGRDGSFPVPDTGDIRRDLGQWLAEHSAFIAESTNAALIRALVAASAANPTDNEALYAQLTAPQRDGLVTRLRKGVASGELRTDADVDAVTDAVIGYLLVHLLAQPALGGSRTLRMDGLLTALLVGIGND</sequence>
<dbReference type="Pfam" id="PF00440">
    <property type="entry name" value="TetR_N"/>
    <property type="match status" value="1"/>
</dbReference>
<dbReference type="Gene3D" id="1.10.357.10">
    <property type="entry name" value="Tetracycline Repressor, domain 2"/>
    <property type="match status" value="1"/>
</dbReference>
<dbReference type="InterPro" id="IPR050109">
    <property type="entry name" value="HTH-type_TetR-like_transc_reg"/>
</dbReference>
<dbReference type="InterPro" id="IPR009057">
    <property type="entry name" value="Homeodomain-like_sf"/>
</dbReference>
<dbReference type="SUPFAM" id="SSF48498">
    <property type="entry name" value="Tetracyclin repressor-like, C-terminal domain"/>
    <property type="match status" value="1"/>
</dbReference>
<evidence type="ECO:0000259" key="5">
    <source>
        <dbReference type="PROSITE" id="PS50977"/>
    </source>
</evidence>
<dbReference type="GO" id="GO:0003700">
    <property type="term" value="F:DNA-binding transcription factor activity"/>
    <property type="evidence" value="ECO:0007669"/>
    <property type="project" value="TreeGrafter"/>
</dbReference>
<dbReference type="RefSeq" id="WP_183468227.1">
    <property type="nucleotide sequence ID" value="NZ_JACHVU010000004.1"/>
</dbReference>
<keyword evidence="2 4" id="KW-0238">DNA-binding</keyword>
<comment type="caution">
    <text evidence="6">The sequence shown here is derived from an EMBL/GenBank/DDBJ whole genome shotgun (WGS) entry which is preliminary data.</text>
</comment>
<keyword evidence="3" id="KW-0804">Transcription</keyword>
<dbReference type="PROSITE" id="PS50977">
    <property type="entry name" value="HTH_TETR_2"/>
    <property type="match status" value="1"/>
</dbReference>
<evidence type="ECO:0000256" key="3">
    <source>
        <dbReference type="ARBA" id="ARBA00023163"/>
    </source>
</evidence>
<proteinExistence type="predicted"/>
<feature type="domain" description="HTH tetR-type" evidence="5">
    <location>
        <begin position="12"/>
        <end position="72"/>
    </location>
</feature>
<dbReference type="EMBL" id="JACHVU010000004">
    <property type="protein sequence ID" value="MBB2990992.1"/>
    <property type="molecule type" value="Genomic_DNA"/>
</dbReference>
<dbReference type="Gene3D" id="1.10.10.60">
    <property type="entry name" value="Homeodomain-like"/>
    <property type="match status" value="1"/>
</dbReference>
<evidence type="ECO:0000256" key="4">
    <source>
        <dbReference type="PROSITE-ProRule" id="PRU00335"/>
    </source>
</evidence>
<organism evidence="6 7">
    <name type="scientific">Mycolicibacterium iranicum</name>
    <name type="common">Mycobacterium iranicum</name>
    <dbReference type="NCBI Taxonomy" id="912594"/>
    <lineage>
        <taxon>Bacteria</taxon>
        <taxon>Bacillati</taxon>
        <taxon>Actinomycetota</taxon>
        <taxon>Actinomycetes</taxon>
        <taxon>Mycobacteriales</taxon>
        <taxon>Mycobacteriaceae</taxon>
        <taxon>Mycolicibacterium</taxon>
    </lineage>
</organism>
<gene>
    <name evidence="6" type="ORF">FHR72_002465</name>
</gene>
<dbReference type="SUPFAM" id="SSF46689">
    <property type="entry name" value="Homeodomain-like"/>
    <property type="match status" value="1"/>
</dbReference>
<dbReference type="AlphaFoldDB" id="A0A839QCL0"/>
<dbReference type="InterPro" id="IPR036271">
    <property type="entry name" value="Tet_transcr_reg_TetR-rel_C_sf"/>
</dbReference>
<accession>A0A839QCL0</accession>
<dbReference type="InterPro" id="IPR011075">
    <property type="entry name" value="TetR_C"/>
</dbReference>
<keyword evidence="7" id="KW-1185">Reference proteome</keyword>
<evidence type="ECO:0000313" key="6">
    <source>
        <dbReference type="EMBL" id="MBB2990992.1"/>
    </source>
</evidence>